<name>A0A2I0X177_9ASPA</name>
<dbReference type="EMBL" id="KZ502231">
    <property type="protein sequence ID" value="PKU81666.1"/>
    <property type="molecule type" value="Genomic_DNA"/>
</dbReference>
<evidence type="ECO:0000259" key="1">
    <source>
        <dbReference type="PROSITE" id="PS50030"/>
    </source>
</evidence>
<dbReference type="STRING" id="906689.A0A2I0X177"/>
<dbReference type="PANTHER" id="PTHR12948:SF3">
    <property type="entry name" value="NEDD8 ULTIMATE BUSTER 1"/>
    <property type="match status" value="1"/>
</dbReference>
<dbReference type="Gene3D" id="1.10.8.10">
    <property type="entry name" value="DNA helicase RuvA subunit, C-terminal domain"/>
    <property type="match status" value="1"/>
</dbReference>
<proteinExistence type="predicted"/>
<reference evidence="2 3" key="1">
    <citation type="journal article" date="2016" name="Sci. Rep.">
        <title>The Dendrobium catenatum Lindl. genome sequence provides insights into polysaccharide synthase, floral development and adaptive evolution.</title>
        <authorList>
            <person name="Zhang G.Q."/>
            <person name="Xu Q."/>
            <person name="Bian C."/>
            <person name="Tsai W.C."/>
            <person name="Yeh C.M."/>
            <person name="Liu K.W."/>
            <person name="Yoshida K."/>
            <person name="Zhang L.S."/>
            <person name="Chang S.B."/>
            <person name="Chen F."/>
            <person name="Shi Y."/>
            <person name="Su Y.Y."/>
            <person name="Zhang Y.Q."/>
            <person name="Chen L.J."/>
            <person name="Yin Y."/>
            <person name="Lin M."/>
            <person name="Huang H."/>
            <person name="Deng H."/>
            <person name="Wang Z.W."/>
            <person name="Zhu S.L."/>
            <person name="Zhao X."/>
            <person name="Deng C."/>
            <person name="Niu S.C."/>
            <person name="Huang J."/>
            <person name="Wang M."/>
            <person name="Liu G.H."/>
            <person name="Yang H.J."/>
            <person name="Xiao X.J."/>
            <person name="Hsiao Y.Y."/>
            <person name="Wu W.L."/>
            <person name="Chen Y.Y."/>
            <person name="Mitsuda N."/>
            <person name="Ohme-Takagi M."/>
            <person name="Luo Y.B."/>
            <person name="Van de Peer Y."/>
            <person name="Liu Z.J."/>
        </authorList>
    </citation>
    <scope>NUCLEOTIDE SEQUENCE [LARGE SCALE GENOMIC DNA]</scope>
    <source>
        <tissue evidence="2">The whole plant</tissue>
    </source>
</reference>
<evidence type="ECO:0000313" key="3">
    <source>
        <dbReference type="Proteomes" id="UP000233837"/>
    </source>
</evidence>
<dbReference type="SMART" id="SM00165">
    <property type="entry name" value="UBA"/>
    <property type="match status" value="1"/>
</dbReference>
<dbReference type="Proteomes" id="UP000233837">
    <property type="component" value="Unassembled WGS sequence"/>
</dbReference>
<organism evidence="2 3">
    <name type="scientific">Dendrobium catenatum</name>
    <dbReference type="NCBI Taxonomy" id="906689"/>
    <lineage>
        <taxon>Eukaryota</taxon>
        <taxon>Viridiplantae</taxon>
        <taxon>Streptophyta</taxon>
        <taxon>Embryophyta</taxon>
        <taxon>Tracheophyta</taxon>
        <taxon>Spermatophyta</taxon>
        <taxon>Magnoliopsida</taxon>
        <taxon>Liliopsida</taxon>
        <taxon>Asparagales</taxon>
        <taxon>Orchidaceae</taxon>
        <taxon>Epidendroideae</taxon>
        <taxon>Malaxideae</taxon>
        <taxon>Dendrobiinae</taxon>
        <taxon>Dendrobium</taxon>
    </lineage>
</organism>
<sequence length="349" mass="38987">MAADKAAPASAKLKIAGAWTGVLEVQLESWTLPMLREDVARRSGGSPDCIKLICGGGRLPRLHQTDLSRYNSSACETTPRAAADALALRHAGGSLPVEDFNLELENQSGQKVNFGSENDQRAVMMGLMLHENAKSLIKKQKFKDALDVLSIAEEAFSLCDSKIIEMIDNVPILQLDTVWCYFILRDISCLSMAGTRLAKCREGFQRSHGRDNSRFRLLQAGRPAELALYVRLELLEGVVAFYSGNQVESYKALSAAKSKFDQLQVPDEALSLLMSMGYKEREAKRALRMNGQEIQSSVDFLIEEQAKKARRHQENIQRQNEIMEQKRYGMTINRRSVNIRSLNDLASMG</sequence>
<accession>A0A2I0X177</accession>
<keyword evidence="3" id="KW-1185">Reference proteome</keyword>
<dbReference type="InterPro" id="IPR039749">
    <property type="entry name" value="NUB1"/>
</dbReference>
<dbReference type="SUPFAM" id="SSF46934">
    <property type="entry name" value="UBA-like"/>
    <property type="match status" value="1"/>
</dbReference>
<evidence type="ECO:0000313" key="2">
    <source>
        <dbReference type="EMBL" id="PKU81666.1"/>
    </source>
</evidence>
<dbReference type="GO" id="GO:2000058">
    <property type="term" value="P:regulation of ubiquitin-dependent protein catabolic process"/>
    <property type="evidence" value="ECO:0007669"/>
    <property type="project" value="TreeGrafter"/>
</dbReference>
<reference evidence="2 3" key="2">
    <citation type="journal article" date="2017" name="Nature">
        <title>The Apostasia genome and the evolution of orchids.</title>
        <authorList>
            <person name="Zhang G.Q."/>
            <person name="Liu K.W."/>
            <person name="Li Z."/>
            <person name="Lohaus R."/>
            <person name="Hsiao Y.Y."/>
            <person name="Niu S.C."/>
            <person name="Wang J.Y."/>
            <person name="Lin Y.C."/>
            <person name="Xu Q."/>
            <person name="Chen L.J."/>
            <person name="Yoshida K."/>
            <person name="Fujiwara S."/>
            <person name="Wang Z.W."/>
            <person name="Zhang Y.Q."/>
            <person name="Mitsuda N."/>
            <person name="Wang M."/>
            <person name="Liu G.H."/>
            <person name="Pecoraro L."/>
            <person name="Huang H.X."/>
            <person name="Xiao X.J."/>
            <person name="Lin M."/>
            <person name="Wu X.Y."/>
            <person name="Wu W.L."/>
            <person name="Chen Y.Y."/>
            <person name="Chang S.B."/>
            <person name="Sakamoto S."/>
            <person name="Ohme-Takagi M."/>
            <person name="Yagi M."/>
            <person name="Zeng S.J."/>
            <person name="Shen C.Y."/>
            <person name="Yeh C.M."/>
            <person name="Luo Y.B."/>
            <person name="Tsai W.C."/>
            <person name="Van de Peer Y."/>
            <person name="Liu Z.J."/>
        </authorList>
    </citation>
    <scope>NUCLEOTIDE SEQUENCE [LARGE SCALE GENOMIC DNA]</scope>
    <source>
        <tissue evidence="2">The whole plant</tissue>
    </source>
</reference>
<dbReference type="InterPro" id="IPR009060">
    <property type="entry name" value="UBA-like_sf"/>
</dbReference>
<dbReference type="InterPro" id="IPR015940">
    <property type="entry name" value="UBA"/>
</dbReference>
<gene>
    <name evidence="2" type="ORF">MA16_Dca019664</name>
</gene>
<dbReference type="PANTHER" id="PTHR12948">
    <property type="entry name" value="NEDD8 ULTIMATE BUSTER-1 BS4 PROTEIN"/>
    <property type="match status" value="1"/>
</dbReference>
<dbReference type="AlphaFoldDB" id="A0A2I0X177"/>
<protein>
    <recommendedName>
        <fullName evidence="1">UBA domain-containing protein</fullName>
    </recommendedName>
</protein>
<feature type="domain" description="UBA" evidence="1">
    <location>
        <begin position="264"/>
        <end position="304"/>
    </location>
</feature>
<dbReference type="PROSITE" id="PS50030">
    <property type="entry name" value="UBA"/>
    <property type="match status" value="1"/>
</dbReference>